<proteinExistence type="predicted"/>
<dbReference type="PATRIC" id="fig|1075402.3.peg.774"/>
<dbReference type="EMBL" id="LJGU01000149">
    <property type="protein sequence ID" value="OEU95966.1"/>
    <property type="molecule type" value="Genomic_DNA"/>
</dbReference>
<gene>
    <name evidence="2" type="ORF">AN216_22790</name>
</gene>
<dbReference type="Proteomes" id="UP000176101">
    <property type="component" value="Unassembled WGS sequence"/>
</dbReference>
<dbReference type="RefSeq" id="WP_070198577.1">
    <property type="nucleotide sequence ID" value="NZ_LJGU01000149.1"/>
</dbReference>
<dbReference type="AlphaFoldDB" id="A0A1E7JWG1"/>
<dbReference type="InterPro" id="IPR012338">
    <property type="entry name" value="Beta-lactam/transpept-like"/>
</dbReference>
<accession>A0A1E7JWG1</accession>
<name>A0A1E7JWG1_9ACTN</name>
<dbReference type="STRING" id="1075402.AN216_22790"/>
<dbReference type="InterPro" id="IPR050491">
    <property type="entry name" value="AmpC-like"/>
</dbReference>
<protein>
    <recommendedName>
        <fullName evidence="1">Beta-lactamase-related domain-containing protein</fullName>
    </recommendedName>
</protein>
<comment type="caution">
    <text evidence="2">The sequence shown here is derived from an EMBL/GenBank/DDBJ whole genome shotgun (WGS) entry which is preliminary data.</text>
</comment>
<keyword evidence="3" id="KW-1185">Reference proteome</keyword>
<sequence>MNADHADPTDPADRTLSDRVRAAVDTVDAPDVVFAYSRHGRRTITTGGTGTAPETPRAELRYEIGSASKTLTMLLLADLAARRHVRLTDPADAWLFPPPATSLGVPSGTRRARRVQSSRPPHPGPVTLLHLATHTAGLPRLPRDFYRQAVPRWRSNPYAGYSRDRLLAAYARTRPRHAPGRRWRYSNFGAALLGPVLGAATGTPYARLLPHRLFGPLGMTSAGVLPLGPGTDAVGHARDGVTAVPPFDTGEGFLPAGAVRATPADLLSYLEAHLRPHAGPHADRLRTALLAVQRPLLDRGIRHRHTHTLAWVRHPSPYGPLYFHSGATTGQEAFLAFQPDTGRALVALATRRYSARTTLTQAAYGLLTELP</sequence>
<dbReference type="SUPFAM" id="SSF56601">
    <property type="entry name" value="beta-lactamase/transpeptidase-like"/>
    <property type="match status" value="1"/>
</dbReference>
<evidence type="ECO:0000259" key="1">
    <source>
        <dbReference type="Pfam" id="PF00144"/>
    </source>
</evidence>
<dbReference type="Gene3D" id="3.40.710.10">
    <property type="entry name" value="DD-peptidase/beta-lactamase superfamily"/>
    <property type="match status" value="1"/>
</dbReference>
<feature type="domain" description="Beta-lactamase-related" evidence="1">
    <location>
        <begin position="19"/>
        <end position="361"/>
    </location>
</feature>
<organism evidence="2 3">
    <name type="scientific">Streptomyces oceani</name>
    <dbReference type="NCBI Taxonomy" id="1075402"/>
    <lineage>
        <taxon>Bacteria</taxon>
        <taxon>Bacillati</taxon>
        <taxon>Actinomycetota</taxon>
        <taxon>Actinomycetes</taxon>
        <taxon>Kitasatosporales</taxon>
        <taxon>Streptomycetaceae</taxon>
        <taxon>Streptomyces</taxon>
    </lineage>
</organism>
<dbReference type="InterPro" id="IPR001466">
    <property type="entry name" value="Beta-lactam-related"/>
</dbReference>
<evidence type="ECO:0000313" key="2">
    <source>
        <dbReference type="EMBL" id="OEU95966.1"/>
    </source>
</evidence>
<dbReference type="PANTHER" id="PTHR46825:SF7">
    <property type="entry name" value="D-ALANYL-D-ALANINE CARBOXYPEPTIDASE"/>
    <property type="match status" value="1"/>
</dbReference>
<dbReference type="PANTHER" id="PTHR46825">
    <property type="entry name" value="D-ALANYL-D-ALANINE-CARBOXYPEPTIDASE/ENDOPEPTIDASE AMPH"/>
    <property type="match status" value="1"/>
</dbReference>
<reference evidence="2 3" key="1">
    <citation type="journal article" date="2016" name="Front. Microbiol.">
        <title>Comparative Genomics Analysis of Streptomyces Species Reveals Their Adaptation to the Marine Environment and Their Diversity at the Genomic Level.</title>
        <authorList>
            <person name="Tian X."/>
            <person name="Zhang Z."/>
            <person name="Yang T."/>
            <person name="Chen M."/>
            <person name="Li J."/>
            <person name="Chen F."/>
            <person name="Yang J."/>
            <person name="Li W."/>
            <person name="Zhang B."/>
            <person name="Zhang Z."/>
            <person name="Wu J."/>
            <person name="Zhang C."/>
            <person name="Long L."/>
            <person name="Xiao J."/>
        </authorList>
    </citation>
    <scope>NUCLEOTIDE SEQUENCE [LARGE SCALE GENOMIC DNA]</scope>
    <source>
        <strain evidence="2 3">SCSIO 02100</strain>
    </source>
</reference>
<evidence type="ECO:0000313" key="3">
    <source>
        <dbReference type="Proteomes" id="UP000176101"/>
    </source>
</evidence>
<dbReference type="Pfam" id="PF00144">
    <property type="entry name" value="Beta-lactamase"/>
    <property type="match status" value="1"/>
</dbReference>